<dbReference type="AlphaFoldDB" id="A0A7Z0D9Q4"/>
<dbReference type="Proteomes" id="UP000527616">
    <property type="component" value="Unassembled WGS sequence"/>
</dbReference>
<dbReference type="EMBL" id="JACBZS010000001">
    <property type="protein sequence ID" value="NYI71364.1"/>
    <property type="molecule type" value="Genomic_DNA"/>
</dbReference>
<feature type="transmembrane region" description="Helical" evidence="11">
    <location>
        <begin position="31"/>
        <end position="48"/>
    </location>
</feature>
<evidence type="ECO:0000256" key="4">
    <source>
        <dbReference type="ARBA" id="ARBA00022475"/>
    </source>
</evidence>
<feature type="transmembrane region" description="Helical" evidence="11">
    <location>
        <begin position="298"/>
        <end position="320"/>
    </location>
</feature>
<feature type="transmembrane region" description="Helical" evidence="11">
    <location>
        <begin position="166"/>
        <end position="185"/>
    </location>
</feature>
<comment type="similarity">
    <text evidence="11">Belongs to the NhaA Na(+)/H(+) (TC 2.A.33) antiporter family.</text>
</comment>
<keyword evidence="3 11" id="KW-0050">Antiport</keyword>
<comment type="caution">
    <text evidence="12">The sequence shown here is derived from an EMBL/GenBank/DDBJ whole genome shotgun (WGS) entry which is preliminary data.</text>
</comment>
<organism evidence="12 13">
    <name type="scientific">Naumannella cuiyingiana</name>
    <dbReference type="NCBI Taxonomy" id="1347891"/>
    <lineage>
        <taxon>Bacteria</taxon>
        <taxon>Bacillati</taxon>
        <taxon>Actinomycetota</taxon>
        <taxon>Actinomycetes</taxon>
        <taxon>Propionibacteriales</taxon>
        <taxon>Propionibacteriaceae</taxon>
        <taxon>Naumannella</taxon>
    </lineage>
</organism>
<feature type="transmembrane region" description="Helical" evidence="11">
    <location>
        <begin position="340"/>
        <end position="361"/>
    </location>
</feature>
<keyword evidence="8 11" id="KW-0406">Ion transport</keyword>
<reference evidence="12 13" key="1">
    <citation type="submission" date="2020-07" db="EMBL/GenBank/DDBJ databases">
        <title>Sequencing the genomes of 1000 actinobacteria strains.</title>
        <authorList>
            <person name="Klenk H.-P."/>
        </authorList>
    </citation>
    <scope>NUCLEOTIDE SEQUENCE [LARGE SCALE GENOMIC DNA]</scope>
    <source>
        <strain evidence="12 13">DSM 103164</strain>
    </source>
</reference>
<dbReference type="HAMAP" id="MF_01844">
    <property type="entry name" value="NhaA"/>
    <property type="match status" value="1"/>
</dbReference>
<evidence type="ECO:0000256" key="8">
    <source>
        <dbReference type="ARBA" id="ARBA00023065"/>
    </source>
</evidence>
<evidence type="ECO:0000256" key="3">
    <source>
        <dbReference type="ARBA" id="ARBA00022449"/>
    </source>
</evidence>
<comment type="catalytic activity">
    <reaction evidence="11">
        <text>Na(+)(in) + 2 H(+)(out) = Na(+)(out) + 2 H(+)(in)</text>
        <dbReference type="Rhea" id="RHEA:29251"/>
        <dbReference type="ChEBI" id="CHEBI:15378"/>
        <dbReference type="ChEBI" id="CHEBI:29101"/>
    </reaction>
</comment>
<evidence type="ECO:0000256" key="6">
    <source>
        <dbReference type="ARBA" id="ARBA00022989"/>
    </source>
</evidence>
<keyword evidence="2 11" id="KW-0813">Transport</keyword>
<evidence type="ECO:0000256" key="1">
    <source>
        <dbReference type="ARBA" id="ARBA00004429"/>
    </source>
</evidence>
<feature type="transmembrane region" description="Helical" evidence="11">
    <location>
        <begin position="136"/>
        <end position="154"/>
    </location>
</feature>
<evidence type="ECO:0000256" key="7">
    <source>
        <dbReference type="ARBA" id="ARBA00023053"/>
    </source>
</evidence>
<feature type="transmembrane region" description="Helical" evidence="11">
    <location>
        <begin position="100"/>
        <end position="124"/>
    </location>
</feature>
<dbReference type="GO" id="GO:0006885">
    <property type="term" value="P:regulation of pH"/>
    <property type="evidence" value="ECO:0007669"/>
    <property type="project" value="UniProtKB-UniRule"/>
</dbReference>
<protein>
    <recommendedName>
        <fullName evidence="11">Na(+)/H(+) antiporter NhaA</fullName>
    </recommendedName>
    <alternativeName>
        <fullName evidence="11">Sodium/proton antiporter NhaA</fullName>
    </alternativeName>
</protein>
<keyword evidence="13" id="KW-1185">Reference proteome</keyword>
<feature type="transmembrane region" description="Helical" evidence="11">
    <location>
        <begin position="219"/>
        <end position="244"/>
    </location>
</feature>
<feature type="transmembrane region" description="Helical" evidence="11">
    <location>
        <begin position="68"/>
        <end position="88"/>
    </location>
</feature>
<keyword evidence="6 11" id="KW-1133">Transmembrane helix</keyword>
<comment type="function">
    <text evidence="11">Na(+)/H(+) antiporter that extrudes sodium in exchange for external protons.</text>
</comment>
<comment type="subcellular location">
    <subcellularLocation>
        <location evidence="1">Cell inner membrane</location>
        <topology evidence="1">Multi-pass membrane protein</topology>
    </subcellularLocation>
    <subcellularLocation>
        <location evidence="11">Cell membrane</location>
        <topology evidence="11">Multi-pass membrane protein</topology>
    </subcellularLocation>
</comment>
<evidence type="ECO:0000313" key="12">
    <source>
        <dbReference type="EMBL" id="NYI71364.1"/>
    </source>
</evidence>
<dbReference type="PANTHER" id="PTHR30341">
    <property type="entry name" value="SODIUM ION/PROTON ANTIPORTER NHAA-RELATED"/>
    <property type="match status" value="1"/>
</dbReference>
<proteinExistence type="inferred from homology"/>
<dbReference type="GO" id="GO:0005886">
    <property type="term" value="C:plasma membrane"/>
    <property type="evidence" value="ECO:0007669"/>
    <property type="project" value="UniProtKB-SubCell"/>
</dbReference>
<keyword evidence="7 11" id="KW-0915">Sodium</keyword>
<name>A0A7Z0D9Q4_9ACTN</name>
<sequence length="406" mass="43306">MTDKPRRPIVLFRSSDNEDTRAVSDILRHETTGGALMLAATVVALIWANFGTEIYEGLRSTYLGPMDIAHWASSGLLTIFFFVAGLELKRELTSGSLAKPAQALVPIVAAVCGMIVPALIYLAINSTAPGGDPRGWAIPMATDIAFAMAILAAVGSRLPNSLRAFLLTLAIVDDLGAIIVIAVVFTSDLNLLWLAGAGVCLLLWWLLQRKHITGWYLYVPLAIITWYCMYASGVHATIAGVALGMLSRSTPDDPHDPVDRWQHFWHPISAGFAVPIFALFSAGVLLPPELLADMVTRPMALGIAAGLIVGKVIGVFGGAYLTTRLTNASLAPDLRWSEVLAASVLAGVGFTVAIFISELTFAGEPVLVDEAKASVLFASATAAVVAAVFLRILVRRRARDGELTDD</sequence>
<evidence type="ECO:0000256" key="11">
    <source>
        <dbReference type="HAMAP-Rule" id="MF_01844"/>
    </source>
</evidence>
<keyword evidence="10 11" id="KW-0739">Sodium transport</keyword>
<accession>A0A7Z0D9Q4</accession>
<keyword evidence="9 11" id="KW-0472">Membrane</keyword>
<dbReference type="NCBIfam" id="TIGR00773">
    <property type="entry name" value="NhaA"/>
    <property type="match status" value="1"/>
</dbReference>
<dbReference type="GO" id="GO:0015385">
    <property type="term" value="F:sodium:proton antiporter activity"/>
    <property type="evidence" value="ECO:0007669"/>
    <property type="project" value="UniProtKB-UniRule"/>
</dbReference>
<dbReference type="PANTHER" id="PTHR30341:SF0">
    <property type="entry name" value="NA(+)_H(+) ANTIPORTER NHAA"/>
    <property type="match status" value="1"/>
</dbReference>
<feature type="transmembrane region" description="Helical" evidence="11">
    <location>
        <begin position="264"/>
        <end position="286"/>
    </location>
</feature>
<evidence type="ECO:0000313" key="13">
    <source>
        <dbReference type="Proteomes" id="UP000527616"/>
    </source>
</evidence>
<dbReference type="Gene3D" id="1.20.1530.10">
    <property type="entry name" value="Na+/H+ antiporter like domain"/>
    <property type="match status" value="1"/>
</dbReference>
<gene>
    <name evidence="11" type="primary">nhaA</name>
    <name evidence="12" type="ORF">GGQ54_001924</name>
</gene>
<feature type="transmembrane region" description="Helical" evidence="11">
    <location>
        <begin position="373"/>
        <end position="394"/>
    </location>
</feature>
<evidence type="ECO:0000256" key="9">
    <source>
        <dbReference type="ARBA" id="ARBA00023136"/>
    </source>
</evidence>
<keyword evidence="5 11" id="KW-0812">Transmembrane</keyword>
<keyword evidence="4 11" id="KW-1003">Cell membrane</keyword>
<dbReference type="RefSeq" id="WP_179445197.1">
    <property type="nucleotide sequence ID" value="NZ_JACBZS010000001.1"/>
</dbReference>
<evidence type="ECO:0000256" key="2">
    <source>
        <dbReference type="ARBA" id="ARBA00022448"/>
    </source>
</evidence>
<feature type="transmembrane region" description="Helical" evidence="11">
    <location>
        <begin position="191"/>
        <end position="207"/>
    </location>
</feature>
<evidence type="ECO:0000256" key="10">
    <source>
        <dbReference type="ARBA" id="ARBA00023201"/>
    </source>
</evidence>
<evidence type="ECO:0000256" key="5">
    <source>
        <dbReference type="ARBA" id="ARBA00022692"/>
    </source>
</evidence>
<dbReference type="InterPro" id="IPR023171">
    <property type="entry name" value="Na/H_antiporter_dom_sf"/>
</dbReference>
<dbReference type="Pfam" id="PF06965">
    <property type="entry name" value="Na_H_antiport_1"/>
    <property type="match status" value="1"/>
</dbReference>
<dbReference type="InterPro" id="IPR004670">
    <property type="entry name" value="NhaA"/>
</dbReference>